<organism evidence="7 8">
    <name type="scientific">Escallonia herrerae</name>
    <dbReference type="NCBI Taxonomy" id="1293975"/>
    <lineage>
        <taxon>Eukaryota</taxon>
        <taxon>Viridiplantae</taxon>
        <taxon>Streptophyta</taxon>
        <taxon>Embryophyta</taxon>
        <taxon>Tracheophyta</taxon>
        <taxon>Spermatophyta</taxon>
        <taxon>Magnoliopsida</taxon>
        <taxon>eudicotyledons</taxon>
        <taxon>Gunneridae</taxon>
        <taxon>Pentapetalae</taxon>
        <taxon>asterids</taxon>
        <taxon>campanulids</taxon>
        <taxon>Escalloniales</taxon>
        <taxon>Escalloniaceae</taxon>
        <taxon>Escallonia</taxon>
    </lineage>
</organism>
<protein>
    <recommendedName>
        <fullName evidence="6">4Fe-4S ferredoxin-type domain-containing protein</fullName>
    </recommendedName>
</protein>
<dbReference type="PANTHER" id="PTHR24960:SF79">
    <property type="entry name" value="PHOTOSYSTEM I IRON-SULFUR CENTER"/>
    <property type="match status" value="1"/>
</dbReference>
<evidence type="ECO:0000259" key="6">
    <source>
        <dbReference type="PROSITE" id="PS51379"/>
    </source>
</evidence>
<evidence type="ECO:0000256" key="1">
    <source>
        <dbReference type="ARBA" id="ARBA00022485"/>
    </source>
</evidence>
<keyword evidence="2" id="KW-0479">Metal-binding</keyword>
<evidence type="ECO:0000313" key="7">
    <source>
        <dbReference type="EMBL" id="KAK3036003.1"/>
    </source>
</evidence>
<dbReference type="GO" id="GO:0051539">
    <property type="term" value="F:4 iron, 4 sulfur cluster binding"/>
    <property type="evidence" value="ECO:0007669"/>
    <property type="project" value="UniProtKB-KW"/>
</dbReference>
<keyword evidence="5" id="KW-0472">Membrane</keyword>
<dbReference type="InterPro" id="IPR017896">
    <property type="entry name" value="4Fe4S_Fe-S-bd"/>
</dbReference>
<dbReference type="SUPFAM" id="SSF54862">
    <property type="entry name" value="4Fe-4S ferredoxins"/>
    <property type="match status" value="1"/>
</dbReference>
<keyword evidence="5" id="KW-1133">Transmembrane helix</keyword>
<keyword evidence="3" id="KW-0408">Iron</keyword>
<keyword evidence="4" id="KW-0411">Iron-sulfur</keyword>
<feature type="non-terminal residue" evidence="7">
    <location>
        <position position="115"/>
    </location>
</feature>
<gene>
    <name evidence="7" type="ORF">RJ639_031176</name>
</gene>
<dbReference type="GO" id="GO:0009534">
    <property type="term" value="C:chloroplast thylakoid"/>
    <property type="evidence" value="ECO:0007669"/>
    <property type="project" value="TreeGrafter"/>
</dbReference>
<evidence type="ECO:0000256" key="4">
    <source>
        <dbReference type="ARBA" id="ARBA00023014"/>
    </source>
</evidence>
<dbReference type="Proteomes" id="UP001188597">
    <property type="component" value="Unassembled WGS sequence"/>
</dbReference>
<comment type="caution">
    <text evidence="7">The sequence shown here is derived from an EMBL/GenBank/DDBJ whole genome shotgun (WGS) entry which is preliminary data.</text>
</comment>
<dbReference type="PANTHER" id="PTHR24960">
    <property type="entry name" value="PHOTOSYSTEM I IRON-SULFUR CENTER-RELATED"/>
    <property type="match status" value="1"/>
</dbReference>
<feature type="transmembrane region" description="Helical" evidence="5">
    <location>
        <begin position="20"/>
        <end position="39"/>
    </location>
</feature>
<dbReference type="PROSITE" id="PS51379">
    <property type="entry name" value="4FE4S_FER_2"/>
    <property type="match status" value="1"/>
</dbReference>
<proteinExistence type="predicted"/>
<dbReference type="Gene3D" id="3.30.70.20">
    <property type="match status" value="1"/>
</dbReference>
<dbReference type="GO" id="GO:0046872">
    <property type="term" value="F:metal ion binding"/>
    <property type="evidence" value="ECO:0007669"/>
    <property type="project" value="UniProtKB-KW"/>
</dbReference>
<evidence type="ECO:0000256" key="3">
    <source>
        <dbReference type="ARBA" id="ARBA00023004"/>
    </source>
</evidence>
<evidence type="ECO:0000256" key="5">
    <source>
        <dbReference type="SAM" id="Phobius"/>
    </source>
</evidence>
<sequence length="115" mass="12964">NINFVIFSDFFYNHQLKGATFSIFVIFTAVAKAAIRLAIVSSIYWNKKSTRCTQCVRTCPTDVLEMIPSNGCKTKQIAYVPRTEDYVCCKICESACPTDFLSVQHETTRSIGLAY</sequence>
<keyword evidence="8" id="KW-1185">Reference proteome</keyword>
<dbReference type="InterPro" id="IPR050157">
    <property type="entry name" value="PSI_iron-sulfur_center"/>
</dbReference>
<dbReference type="EMBL" id="JAVXUP010000160">
    <property type="protein sequence ID" value="KAK3036003.1"/>
    <property type="molecule type" value="Genomic_DNA"/>
</dbReference>
<evidence type="ECO:0000313" key="8">
    <source>
        <dbReference type="Proteomes" id="UP001188597"/>
    </source>
</evidence>
<dbReference type="GO" id="GO:0015979">
    <property type="term" value="P:photosynthesis"/>
    <property type="evidence" value="ECO:0007669"/>
    <property type="project" value="TreeGrafter"/>
</dbReference>
<keyword evidence="5" id="KW-0812">Transmembrane</keyword>
<dbReference type="AlphaFoldDB" id="A0AA88WXF0"/>
<feature type="domain" description="4Fe-4S ferredoxin-type" evidence="6">
    <location>
        <begin position="41"/>
        <end position="69"/>
    </location>
</feature>
<reference evidence="7" key="1">
    <citation type="submission" date="2022-12" db="EMBL/GenBank/DDBJ databases">
        <title>Draft genome assemblies for two species of Escallonia (Escalloniales).</title>
        <authorList>
            <person name="Chanderbali A."/>
            <person name="Dervinis C."/>
            <person name="Anghel I."/>
            <person name="Soltis D."/>
            <person name="Soltis P."/>
            <person name="Zapata F."/>
        </authorList>
    </citation>
    <scope>NUCLEOTIDE SEQUENCE</scope>
    <source>
        <strain evidence="7">UCBG64.0493</strain>
        <tissue evidence="7">Leaf</tissue>
    </source>
</reference>
<keyword evidence="1" id="KW-0004">4Fe-4S</keyword>
<name>A0AA88WXF0_9ASTE</name>
<evidence type="ECO:0000256" key="2">
    <source>
        <dbReference type="ARBA" id="ARBA00022723"/>
    </source>
</evidence>
<accession>A0AA88WXF0</accession>